<protein>
    <submittedName>
        <fullName evidence="2">Uncharacterized protein</fullName>
    </submittedName>
</protein>
<dbReference type="RefSeq" id="WP_212193415.1">
    <property type="nucleotide sequence ID" value="NZ_JAGTAR010000082.1"/>
</dbReference>
<reference evidence="2" key="1">
    <citation type="journal article" date="2018" name="Int. J. Syst. Evol. Microbiol.">
        <title>Carboxylicivirga sediminis sp. nov., isolated from coastal sediment.</title>
        <authorList>
            <person name="Wang F.Q."/>
            <person name="Ren L.H."/>
            <person name="Zou R.J."/>
            <person name="Sun Y.Z."/>
            <person name="Liu X.J."/>
            <person name="Jiang F."/>
            <person name="Liu L.J."/>
        </authorList>
    </citation>
    <scope>NUCLEOTIDE SEQUENCE</scope>
    <source>
        <strain evidence="2">JR1</strain>
    </source>
</reference>
<sequence length="208" mass="24224">MIKKVRFALFVILISLLNLLYNGLDQELFKLLTSILGIVGASFHLLNKKWSTYVLQLWAYSQILIIEPFWDNTQIFSFTFGVSFDSFGINISILGLIYSGIVRFIFLNNLIGKEVNLIPFRNESFLAEFLPSRFKIERIVKLGDEKGWFLVQDIKALNYALVRPKNRELFNVKKVGQILQYRIVSDIELIKDKNKKEDFKTGDFVKIE</sequence>
<feature type="transmembrane region" description="Helical" evidence="1">
    <location>
        <begin position="7"/>
        <end position="23"/>
    </location>
</feature>
<keyword evidence="1" id="KW-1133">Transmembrane helix</keyword>
<proteinExistence type="predicted"/>
<evidence type="ECO:0000256" key="1">
    <source>
        <dbReference type="SAM" id="Phobius"/>
    </source>
</evidence>
<feature type="transmembrane region" description="Helical" evidence="1">
    <location>
        <begin position="29"/>
        <end position="46"/>
    </location>
</feature>
<feature type="transmembrane region" description="Helical" evidence="1">
    <location>
        <begin position="90"/>
        <end position="111"/>
    </location>
</feature>
<name>A0A941J3F5_9BACT</name>
<feature type="transmembrane region" description="Helical" evidence="1">
    <location>
        <begin position="53"/>
        <end position="70"/>
    </location>
</feature>
<keyword evidence="1" id="KW-0472">Membrane</keyword>
<reference evidence="2" key="2">
    <citation type="submission" date="2021-04" db="EMBL/GenBank/DDBJ databases">
        <authorList>
            <person name="Zhang T."/>
            <person name="Zhang Y."/>
            <person name="Lu D."/>
            <person name="Zuo D."/>
            <person name="Du Z."/>
        </authorList>
    </citation>
    <scope>NUCLEOTIDE SEQUENCE</scope>
    <source>
        <strain evidence="2">JR1</strain>
    </source>
</reference>
<accession>A0A941J3F5</accession>
<gene>
    <name evidence="2" type="ORF">KDU71_22670</name>
</gene>
<evidence type="ECO:0000313" key="3">
    <source>
        <dbReference type="Proteomes" id="UP000679220"/>
    </source>
</evidence>
<keyword evidence="3" id="KW-1185">Reference proteome</keyword>
<comment type="caution">
    <text evidence="2">The sequence shown here is derived from an EMBL/GenBank/DDBJ whole genome shotgun (WGS) entry which is preliminary data.</text>
</comment>
<dbReference type="AlphaFoldDB" id="A0A941J3F5"/>
<keyword evidence="1" id="KW-0812">Transmembrane</keyword>
<dbReference type="EMBL" id="JAGTAR010000082">
    <property type="protein sequence ID" value="MBR8538392.1"/>
    <property type="molecule type" value="Genomic_DNA"/>
</dbReference>
<evidence type="ECO:0000313" key="2">
    <source>
        <dbReference type="EMBL" id="MBR8538392.1"/>
    </source>
</evidence>
<dbReference type="Proteomes" id="UP000679220">
    <property type="component" value="Unassembled WGS sequence"/>
</dbReference>
<organism evidence="2 3">
    <name type="scientific">Carboxylicivirga sediminis</name>
    <dbReference type="NCBI Taxonomy" id="2006564"/>
    <lineage>
        <taxon>Bacteria</taxon>
        <taxon>Pseudomonadati</taxon>
        <taxon>Bacteroidota</taxon>
        <taxon>Bacteroidia</taxon>
        <taxon>Marinilabiliales</taxon>
        <taxon>Marinilabiliaceae</taxon>
        <taxon>Carboxylicivirga</taxon>
    </lineage>
</organism>